<reference evidence="1 2" key="1">
    <citation type="submission" date="2019-05" db="EMBL/GenBank/DDBJ databases">
        <title>Chryseobacterium sp. isolated from King George Island, maritime Antarctica.</title>
        <authorList>
            <person name="Peng X."/>
        </authorList>
    </citation>
    <scope>NUCLEOTIDE SEQUENCE [LARGE SCALE GENOMIC DNA]</scope>
    <source>
        <strain evidence="1 2">7-3A</strain>
    </source>
</reference>
<evidence type="ECO:0000313" key="2">
    <source>
        <dbReference type="Proteomes" id="UP000594195"/>
    </source>
</evidence>
<sequence>MKIPTIHGYIDRRILINFTADPKSVEKIIPFPFRPKIYKDKAIVGICLIRLKDIKPKGFPDFIGVNSENGAHRIAVEWDENGETKSGVYIPRRDTSLKLNAFIGGRLFPGKHYLAKFNVQEANGNYHIDFKSSDETETSIDATETKVFYENSIFKTLENASDFFENGDLGYSPNKDKFDGLRLKAYKWEVKPLEVSNVKTSFFENEEIFPKGSVNFDNALLMTNIEHEWKSEQEK</sequence>
<keyword evidence="2" id="KW-1185">Reference proteome</keyword>
<dbReference type="Proteomes" id="UP000594195">
    <property type="component" value="Chromosome"/>
</dbReference>
<dbReference type="RefSeq" id="WP_193812829.1">
    <property type="nucleotide sequence ID" value="NZ_CP040442.1"/>
</dbReference>
<evidence type="ECO:0000313" key="1">
    <source>
        <dbReference type="EMBL" id="QOW09616.1"/>
    </source>
</evidence>
<proteinExistence type="predicted"/>
<dbReference type="EMBL" id="CP040442">
    <property type="protein sequence ID" value="QOW09616.1"/>
    <property type="molecule type" value="Genomic_DNA"/>
</dbReference>
<dbReference type="Pfam" id="PF09844">
    <property type="entry name" value="DUF2071"/>
    <property type="match status" value="1"/>
</dbReference>
<evidence type="ECO:0008006" key="3">
    <source>
        <dbReference type="Google" id="ProtNLM"/>
    </source>
</evidence>
<gene>
    <name evidence="1" type="ORF">Q73A0000_04160</name>
</gene>
<organism evidence="1 2">
    <name type="scientific">Kaistella flava</name>
    <name type="common">ex Peng et al. 2021</name>
    <dbReference type="NCBI Taxonomy" id="2038776"/>
    <lineage>
        <taxon>Bacteria</taxon>
        <taxon>Pseudomonadati</taxon>
        <taxon>Bacteroidota</taxon>
        <taxon>Flavobacteriia</taxon>
        <taxon>Flavobacteriales</taxon>
        <taxon>Weeksellaceae</taxon>
        <taxon>Chryseobacterium group</taxon>
        <taxon>Kaistella</taxon>
    </lineage>
</organism>
<accession>A0A7M2Y6A0</accession>
<dbReference type="InterPro" id="IPR018644">
    <property type="entry name" value="DUF2071"/>
</dbReference>
<name>A0A7M2Y6A0_9FLAO</name>
<protein>
    <recommendedName>
        <fullName evidence="3">DUF2071 domain-containing protein</fullName>
    </recommendedName>
</protein>
<dbReference type="AlphaFoldDB" id="A0A7M2Y6A0"/>
<dbReference type="KEGG" id="kfa:Q73A0000_04160"/>